<reference evidence="2 3" key="1">
    <citation type="submission" date="2015-08" db="EMBL/GenBank/DDBJ databases">
        <title>Whole genome sequence of Flavobacterium akiainvivens IK-1T, from decaying Wikstroemia oahuensis, an endemic Hawaiian shrub.</title>
        <authorList>
            <person name="Wan X."/>
            <person name="Hou S."/>
            <person name="Saito J."/>
            <person name="Donachie S."/>
        </authorList>
    </citation>
    <scope>NUCLEOTIDE SEQUENCE [LARGE SCALE GENOMIC DNA]</scope>
    <source>
        <strain evidence="2 3">IK-1</strain>
    </source>
</reference>
<proteinExistence type="predicted"/>
<feature type="compositionally biased region" description="Low complexity" evidence="1">
    <location>
        <begin position="43"/>
        <end position="53"/>
    </location>
</feature>
<evidence type="ECO:0000313" key="3">
    <source>
        <dbReference type="Proteomes" id="UP000037755"/>
    </source>
</evidence>
<dbReference type="EMBL" id="LIYD01000005">
    <property type="protein sequence ID" value="KOS06249.1"/>
    <property type="molecule type" value="Genomic_DNA"/>
</dbReference>
<keyword evidence="3" id="KW-1185">Reference proteome</keyword>
<accession>A0A0N0RQP4</accession>
<gene>
    <name evidence="2" type="ORF">AM493_09555</name>
</gene>
<feature type="region of interest" description="Disordered" evidence="1">
    <location>
        <begin position="1"/>
        <end position="66"/>
    </location>
</feature>
<evidence type="ECO:0000313" key="2">
    <source>
        <dbReference type="EMBL" id="KOS06249.1"/>
    </source>
</evidence>
<dbReference type="AlphaFoldDB" id="A0A0N0RQP4"/>
<feature type="compositionally biased region" description="Basic and acidic residues" evidence="1">
    <location>
        <begin position="55"/>
        <end position="66"/>
    </location>
</feature>
<organism evidence="2 3">
    <name type="scientific">Flavobacterium akiainvivens</name>
    <dbReference type="NCBI Taxonomy" id="1202724"/>
    <lineage>
        <taxon>Bacteria</taxon>
        <taxon>Pseudomonadati</taxon>
        <taxon>Bacteroidota</taxon>
        <taxon>Flavobacteriia</taxon>
        <taxon>Flavobacteriales</taxon>
        <taxon>Flavobacteriaceae</taxon>
        <taxon>Flavobacterium</taxon>
    </lineage>
</organism>
<dbReference type="PATRIC" id="fig|1202724.3.peg.1982"/>
<sequence>MSTKDKNQTPAPKVSADKDLTKSTKSTEGLKAALSEAKKGAARKTSATKTAAKIQEGDLSKRKTEY</sequence>
<dbReference type="RefSeq" id="WP_054407745.1">
    <property type="nucleotide sequence ID" value="NZ_FOYA01000001.1"/>
</dbReference>
<dbReference type="STRING" id="1202724.AM493_09555"/>
<evidence type="ECO:0000256" key="1">
    <source>
        <dbReference type="SAM" id="MobiDB-lite"/>
    </source>
</evidence>
<comment type="caution">
    <text evidence="2">The sequence shown here is derived from an EMBL/GenBank/DDBJ whole genome shotgun (WGS) entry which is preliminary data.</text>
</comment>
<protein>
    <submittedName>
        <fullName evidence="2">Uncharacterized protein</fullName>
    </submittedName>
</protein>
<name>A0A0N0RQP4_9FLAO</name>
<dbReference type="Proteomes" id="UP000037755">
    <property type="component" value="Unassembled WGS sequence"/>
</dbReference>